<sequence length="356" mass="40541">MHPIYYKGSHQFVPIISPASSSIMLVILIPFFLVGRIPIEKDVWSPNLEYNFKLNISQIERIESDTYLYSSVTANLLCRPRKSDVLSCVMENPLIRNEETKIANAGESYLEYFGKWVYFDQLVNPRFEIVFDKNGAKSLVVSRNASANLNLYRTIANQLSIGTVLEHRMSGDFSAVENSTVGQCEVLYRINKDGKMIHAERTEPTFTLVSIANNHKPRGKVIEIEKHRNLSNCQINDIYLFETSKKHSAYKQKLESHVKNYSSTFYISDTVFRSESHADTELTDNEKKVGTVELRIILALERIKILNSEIPEVEDPITVGVIGENFTKKSGNNIEIHETSTESEETESNSKTTDNE</sequence>
<evidence type="ECO:0000256" key="3">
    <source>
        <dbReference type="SAM" id="Phobius"/>
    </source>
</evidence>
<keyword evidence="3" id="KW-0812">Transmembrane</keyword>
<feature type="region of interest" description="Disordered" evidence="2">
    <location>
        <begin position="332"/>
        <end position="356"/>
    </location>
</feature>
<organism evidence="5 6">
    <name type="scientific">Cephus cinctus</name>
    <name type="common">Wheat stem sawfly</name>
    <dbReference type="NCBI Taxonomy" id="211228"/>
    <lineage>
        <taxon>Eukaryota</taxon>
        <taxon>Metazoa</taxon>
        <taxon>Ecdysozoa</taxon>
        <taxon>Arthropoda</taxon>
        <taxon>Hexapoda</taxon>
        <taxon>Insecta</taxon>
        <taxon>Pterygota</taxon>
        <taxon>Neoptera</taxon>
        <taxon>Endopterygota</taxon>
        <taxon>Hymenoptera</taxon>
        <taxon>Cephoidea</taxon>
        <taxon>Cephidae</taxon>
        <taxon>Cephus</taxon>
    </lineage>
</organism>
<dbReference type="RefSeq" id="XP_015608604.1">
    <property type="nucleotide sequence ID" value="XM_015753118.2"/>
</dbReference>
<reference evidence="6" key="1">
    <citation type="submission" date="2025-08" db="UniProtKB">
        <authorList>
            <consortium name="RefSeq"/>
        </authorList>
    </citation>
    <scope>IDENTIFICATION</scope>
</reference>
<gene>
    <name evidence="6" type="primary">LOC107274230</name>
</gene>
<evidence type="ECO:0000256" key="1">
    <source>
        <dbReference type="ARBA" id="ARBA00022729"/>
    </source>
</evidence>
<accession>A0AAJ7CF12</accession>
<evidence type="ECO:0000313" key="5">
    <source>
        <dbReference type="Proteomes" id="UP000694920"/>
    </source>
</evidence>
<feature type="domain" description="Vitellogenin" evidence="4">
    <location>
        <begin position="44"/>
        <end position="350"/>
    </location>
</feature>
<dbReference type="AlphaFoldDB" id="A0AAJ7CF12"/>
<name>A0AAJ7CF12_CEPCN</name>
<proteinExistence type="predicted"/>
<dbReference type="Pfam" id="PF01347">
    <property type="entry name" value="Vitellogenin_N"/>
    <property type="match status" value="1"/>
</dbReference>
<dbReference type="InterPro" id="IPR015816">
    <property type="entry name" value="Vitellinogen_b-sht_N"/>
</dbReference>
<keyword evidence="5" id="KW-1185">Reference proteome</keyword>
<evidence type="ECO:0000256" key="2">
    <source>
        <dbReference type="SAM" id="MobiDB-lite"/>
    </source>
</evidence>
<keyword evidence="3" id="KW-1133">Transmembrane helix</keyword>
<dbReference type="Gene3D" id="2.30.230.10">
    <property type="entry name" value="Lipovitellin, beta-sheet shell regions, chain A"/>
    <property type="match status" value="1"/>
</dbReference>
<feature type="transmembrane region" description="Helical" evidence="3">
    <location>
        <begin position="12"/>
        <end position="33"/>
    </location>
</feature>
<dbReference type="Proteomes" id="UP000694920">
    <property type="component" value="Unplaced"/>
</dbReference>
<keyword evidence="1" id="KW-0732">Signal</keyword>
<dbReference type="GO" id="GO:0005319">
    <property type="term" value="F:lipid transporter activity"/>
    <property type="evidence" value="ECO:0007669"/>
    <property type="project" value="InterPro"/>
</dbReference>
<dbReference type="InterPro" id="IPR015819">
    <property type="entry name" value="Lipid_transp_b-sht_shell"/>
</dbReference>
<dbReference type="SUPFAM" id="SSF56968">
    <property type="entry name" value="Lipovitellin-phosvitin complex, beta-sheet shell regions"/>
    <property type="match status" value="1"/>
</dbReference>
<evidence type="ECO:0000259" key="4">
    <source>
        <dbReference type="Pfam" id="PF01347"/>
    </source>
</evidence>
<dbReference type="GeneID" id="107274230"/>
<dbReference type="InterPro" id="IPR001747">
    <property type="entry name" value="Vitellogenin_N"/>
</dbReference>
<dbReference type="KEGG" id="ccin:107274230"/>
<keyword evidence="3" id="KW-0472">Membrane</keyword>
<protein>
    <submittedName>
        <fullName evidence="6">Uncharacterized protein LOC107274230</fullName>
    </submittedName>
</protein>
<evidence type="ECO:0000313" key="6">
    <source>
        <dbReference type="RefSeq" id="XP_015608604.1"/>
    </source>
</evidence>